<sequence>MLLRKIPTYFSKRTLVSILVTIALFSLFKYVGFNHVRKLPKVRAPFEDLTFESIDDQHETFAVSAYLEQNRRLVRIFLLKKITVDPLIYCLYVGNTKTDVRNILSNSMETFAFGRRKFGFRNLTEPSGPYRGFVIFCRIPPKLLTSISRGTVSVALHLGNASPKPPVILPIRLGFPLNEIQIIPSSVGLCVTPSSEQQLRLASSYFLEYIELNRLNGIELILFYLNRDSSHDIKQILSSYLQYPSLALNGSFHVQVIPWSLPSRINNSHLLPFTQNLLYNDCIFRIAQQVGFIFHTNLAEIFVPNQFGTKRVQLKWPDILHIVRTKKYRGKFSSCLPTRFAFPPRNTTETESIFDRNRVTIRSYSTRQKCLTRSDKVQEVYLHRPIRPKAFNYAPELGTVFNYGTCEETDYEPCRMDKYYTLNSQLQSYQSAVKSAVTQRLRILPAEL</sequence>
<dbReference type="InterPro" id="IPR008166">
    <property type="entry name" value="Glyco_transf_92"/>
</dbReference>
<evidence type="ECO:0000313" key="10">
    <source>
        <dbReference type="Proteomes" id="UP000324629"/>
    </source>
</evidence>
<dbReference type="Pfam" id="PF01697">
    <property type="entry name" value="Glyco_transf_92"/>
    <property type="match status" value="1"/>
</dbReference>
<dbReference type="EMBL" id="QNGE01007414">
    <property type="protein sequence ID" value="KAA3671046.1"/>
    <property type="molecule type" value="Genomic_DNA"/>
</dbReference>
<organism evidence="9 10">
    <name type="scientific">Paragonimus westermani</name>
    <dbReference type="NCBI Taxonomy" id="34504"/>
    <lineage>
        <taxon>Eukaryota</taxon>
        <taxon>Metazoa</taxon>
        <taxon>Spiralia</taxon>
        <taxon>Lophotrochozoa</taxon>
        <taxon>Platyhelminthes</taxon>
        <taxon>Trematoda</taxon>
        <taxon>Digenea</taxon>
        <taxon>Plagiorchiida</taxon>
        <taxon>Troglotremata</taxon>
        <taxon>Troglotrematidae</taxon>
        <taxon>Paragonimus</taxon>
    </lineage>
</organism>
<keyword evidence="3 8" id="KW-0328">Glycosyltransferase</keyword>
<evidence type="ECO:0000313" key="9">
    <source>
        <dbReference type="EMBL" id="KAA3671046.1"/>
    </source>
</evidence>
<comment type="caution">
    <text evidence="9">The sequence shown here is derived from an EMBL/GenBank/DDBJ whole genome shotgun (WGS) entry which is preliminary data.</text>
</comment>
<comment type="similarity">
    <text evidence="2 8">Belongs to the glycosyltransferase 92 family.</text>
</comment>
<dbReference type="EC" id="2.4.1.-" evidence="8"/>
<evidence type="ECO:0000256" key="8">
    <source>
        <dbReference type="RuleBase" id="RU366017"/>
    </source>
</evidence>
<evidence type="ECO:0000256" key="4">
    <source>
        <dbReference type="ARBA" id="ARBA00022679"/>
    </source>
</evidence>
<proteinExistence type="inferred from homology"/>
<evidence type="ECO:0000256" key="6">
    <source>
        <dbReference type="ARBA" id="ARBA00022989"/>
    </source>
</evidence>
<accession>A0A5J4N675</accession>
<evidence type="ECO:0000256" key="2">
    <source>
        <dbReference type="ARBA" id="ARBA00007647"/>
    </source>
</evidence>
<dbReference type="PANTHER" id="PTHR21461">
    <property type="entry name" value="GLYCOSYLTRANSFERASE FAMILY 92 PROTEIN"/>
    <property type="match status" value="1"/>
</dbReference>
<gene>
    <name evidence="9" type="ORF">DEA37_0004626</name>
</gene>
<keyword evidence="7" id="KW-0472">Membrane</keyword>
<dbReference type="GO" id="GO:0016020">
    <property type="term" value="C:membrane"/>
    <property type="evidence" value="ECO:0007669"/>
    <property type="project" value="UniProtKB-SubCell"/>
</dbReference>
<dbReference type="Proteomes" id="UP000324629">
    <property type="component" value="Unassembled WGS sequence"/>
</dbReference>
<dbReference type="AlphaFoldDB" id="A0A5J4N675"/>
<dbReference type="GO" id="GO:0016757">
    <property type="term" value="F:glycosyltransferase activity"/>
    <property type="evidence" value="ECO:0007669"/>
    <property type="project" value="UniProtKB-UniRule"/>
</dbReference>
<evidence type="ECO:0000256" key="5">
    <source>
        <dbReference type="ARBA" id="ARBA00022692"/>
    </source>
</evidence>
<keyword evidence="6" id="KW-1133">Transmembrane helix</keyword>
<reference evidence="9 10" key="1">
    <citation type="journal article" date="2019" name="Gigascience">
        <title>Whole-genome sequence of the oriental lung fluke Paragonimus westermani.</title>
        <authorList>
            <person name="Oey H."/>
            <person name="Zakrzewski M."/>
            <person name="Narain K."/>
            <person name="Devi K.R."/>
            <person name="Agatsuma T."/>
            <person name="Nawaratna S."/>
            <person name="Gobert G.N."/>
            <person name="Jones M.K."/>
            <person name="Ragan M.A."/>
            <person name="McManus D.P."/>
            <person name="Krause L."/>
        </authorList>
    </citation>
    <scope>NUCLEOTIDE SEQUENCE [LARGE SCALE GENOMIC DNA]</scope>
    <source>
        <strain evidence="9 10">IND2009</strain>
    </source>
</reference>
<comment type="subcellular location">
    <subcellularLocation>
        <location evidence="1">Membrane</location>
        <topology evidence="1">Single-pass membrane protein</topology>
    </subcellularLocation>
</comment>
<evidence type="ECO:0000256" key="7">
    <source>
        <dbReference type="ARBA" id="ARBA00023136"/>
    </source>
</evidence>
<evidence type="ECO:0000256" key="3">
    <source>
        <dbReference type="ARBA" id="ARBA00022676"/>
    </source>
</evidence>
<evidence type="ECO:0000256" key="1">
    <source>
        <dbReference type="ARBA" id="ARBA00004167"/>
    </source>
</evidence>
<name>A0A5J4N675_9TREM</name>
<dbReference type="GO" id="GO:0005737">
    <property type="term" value="C:cytoplasm"/>
    <property type="evidence" value="ECO:0007669"/>
    <property type="project" value="TreeGrafter"/>
</dbReference>
<keyword evidence="5" id="KW-0812">Transmembrane</keyword>
<protein>
    <recommendedName>
        <fullName evidence="8">Glycosyltransferase family 92 protein</fullName>
        <ecNumber evidence="8">2.4.1.-</ecNumber>
    </recommendedName>
</protein>
<keyword evidence="10" id="KW-1185">Reference proteome</keyword>
<keyword evidence="4 8" id="KW-0808">Transferase</keyword>
<dbReference type="PANTHER" id="PTHR21461:SF69">
    <property type="entry name" value="GLYCOSYLTRANSFERASE FAMILY 92 PROTEIN"/>
    <property type="match status" value="1"/>
</dbReference>